<evidence type="ECO:0000313" key="1">
    <source>
        <dbReference type="EMBL" id="EKC33816.1"/>
    </source>
</evidence>
<reference evidence="1" key="1">
    <citation type="journal article" date="2012" name="Nature">
        <title>The oyster genome reveals stress adaptation and complexity of shell formation.</title>
        <authorList>
            <person name="Zhang G."/>
            <person name="Fang X."/>
            <person name="Guo X."/>
            <person name="Li L."/>
            <person name="Luo R."/>
            <person name="Xu F."/>
            <person name="Yang P."/>
            <person name="Zhang L."/>
            <person name="Wang X."/>
            <person name="Qi H."/>
            <person name="Xiong Z."/>
            <person name="Que H."/>
            <person name="Xie Y."/>
            <person name="Holland P.W."/>
            <person name="Paps J."/>
            <person name="Zhu Y."/>
            <person name="Wu F."/>
            <person name="Chen Y."/>
            <person name="Wang J."/>
            <person name="Peng C."/>
            <person name="Meng J."/>
            <person name="Yang L."/>
            <person name="Liu J."/>
            <person name="Wen B."/>
            <person name="Zhang N."/>
            <person name="Huang Z."/>
            <person name="Zhu Q."/>
            <person name="Feng Y."/>
            <person name="Mount A."/>
            <person name="Hedgecock D."/>
            <person name="Xu Z."/>
            <person name="Liu Y."/>
            <person name="Domazet-Loso T."/>
            <person name="Du Y."/>
            <person name="Sun X."/>
            <person name="Zhang S."/>
            <person name="Liu B."/>
            <person name="Cheng P."/>
            <person name="Jiang X."/>
            <person name="Li J."/>
            <person name="Fan D."/>
            <person name="Wang W."/>
            <person name="Fu W."/>
            <person name="Wang T."/>
            <person name="Wang B."/>
            <person name="Zhang J."/>
            <person name="Peng Z."/>
            <person name="Li Y."/>
            <person name="Li N."/>
            <person name="Wang J."/>
            <person name="Chen M."/>
            <person name="He Y."/>
            <person name="Tan F."/>
            <person name="Song X."/>
            <person name="Zheng Q."/>
            <person name="Huang R."/>
            <person name="Yang H."/>
            <person name="Du X."/>
            <person name="Chen L."/>
            <person name="Yang M."/>
            <person name="Gaffney P.M."/>
            <person name="Wang S."/>
            <person name="Luo L."/>
            <person name="She Z."/>
            <person name="Ming Y."/>
            <person name="Huang W."/>
            <person name="Zhang S."/>
            <person name="Huang B."/>
            <person name="Zhang Y."/>
            <person name="Qu T."/>
            <person name="Ni P."/>
            <person name="Miao G."/>
            <person name="Wang J."/>
            <person name="Wang Q."/>
            <person name="Steinberg C.E."/>
            <person name="Wang H."/>
            <person name="Li N."/>
            <person name="Qian L."/>
            <person name="Zhang G."/>
            <person name="Li Y."/>
            <person name="Yang H."/>
            <person name="Liu X."/>
            <person name="Wang J."/>
            <person name="Yin Y."/>
            <person name="Wang J."/>
        </authorList>
    </citation>
    <scope>NUCLEOTIDE SEQUENCE [LARGE SCALE GENOMIC DNA]</scope>
    <source>
        <strain evidence="1">05x7-T-G4-1.051#20</strain>
    </source>
</reference>
<dbReference type="SUPFAM" id="SSF57535">
    <property type="entry name" value="Complement control module/SCR domain"/>
    <property type="match status" value="1"/>
</dbReference>
<dbReference type="InParanoid" id="K1RHX4"/>
<gene>
    <name evidence="1" type="ORF">CGI_10010362</name>
</gene>
<proteinExistence type="predicted"/>
<accession>K1RHX4</accession>
<dbReference type="HOGENOM" id="CLU_1333090_0_0_1"/>
<sequence length="206" mass="23722">MDCVEDCLRTTRCRSINYYQGAHFCQTNFENRTTVPELYIAKPGWIYTDIEDWDKKIAGACSRSSCRINEKCIPQPFDQFTCVISDCGVPKGEGFSMEHVREWDAIGISRGIHITCADKHNQLGSERFVCRSNGTWRADLSCPEKYNDYIKHLPEGSPDIQDAKAALEKVEIAAKHSEEAMRKIFTLNLMKRFEEEEDAMRTLFEM</sequence>
<protein>
    <recommendedName>
        <fullName evidence="2">Sushi domain-containing protein</fullName>
    </recommendedName>
</protein>
<dbReference type="SUPFAM" id="SSF57414">
    <property type="entry name" value="Hairpin loop containing domain-like"/>
    <property type="match status" value="1"/>
</dbReference>
<name>K1RHX4_MAGGI</name>
<dbReference type="InterPro" id="IPR035976">
    <property type="entry name" value="Sushi/SCR/CCP_sf"/>
</dbReference>
<dbReference type="AlphaFoldDB" id="K1RHX4"/>
<dbReference type="EMBL" id="JH816882">
    <property type="protein sequence ID" value="EKC33816.1"/>
    <property type="molecule type" value="Genomic_DNA"/>
</dbReference>
<evidence type="ECO:0008006" key="2">
    <source>
        <dbReference type="Google" id="ProtNLM"/>
    </source>
</evidence>
<organism evidence="1">
    <name type="scientific">Magallana gigas</name>
    <name type="common">Pacific oyster</name>
    <name type="synonym">Crassostrea gigas</name>
    <dbReference type="NCBI Taxonomy" id="29159"/>
    <lineage>
        <taxon>Eukaryota</taxon>
        <taxon>Metazoa</taxon>
        <taxon>Spiralia</taxon>
        <taxon>Lophotrochozoa</taxon>
        <taxon>Mollusca</taxon>
        <taxon>Bivalvia</taxon>
        <taxon>Autobranchia</taxon>
        <taxon>Pteriomorphia</taxon>
        <taxon>Ostreida</taxon>
        <taxon>Ostreoidea</taxon>
        <taxon>Ostreidae</taxon>
        <taxon>Magallana</taxon>
    </lineage>
</organism>